<name>A0A9W9Z402_9CNID</name>
<comment type="caution">
    <text evidence="5">The sequence shown here is derived from an EMBL/GenBank/DDBJ whole genome shotgun (WGS) entry which is preliminary data.</text>
</comment>
<dbReference type="SMART" id="SM00060">
    <property type="entry name" value="FN3"/>
    <property type="match status" value="2"/>
</dbReference>
<dbReference type="AlphaFoldDB" id="A0A9W9Z402"/>
<dbReference type="EMBL" id="MU826826">
    <property type="protein sequence ID" value="KAJ7374973.1"/>
    <property type="molecule type" value="Genomic_DNA"/>
</dbReference>
<dbReference type="SMART" id="SM00408">
    <property type="entry name" value="IGc2"/>
    <property type="match status" value="2"/>
</dbReference>
<evidence type="ECO:0000313" key="6">
    <source>
        <dbReference type="Proteomes" id="UP001163046"/>
    </source>
</evidence>
<dbReference type="Gene3D" id="3.30.70.960">
    <property type="entry name" value="SEA domain"/>
    <property type="match status" value="1"/>
</dbReference>
<evidence type="ECO:0000259" key="3">
    <source>
        <dbReference type="PROSITE" id="PS50835"/>
    </source>
</evidence>
<dbReference type="InterPro" id="IPR050964">
    <property type="entry name" value="Striated_Muscle_Regulatory"/>
</dbReference>
<dbReference type="SUPFAM" id="SSF48726">
    <property type="entry name" value="Immunoglobulin"/>
    <property type="match status" value="2"/>
</dbReference>
<feature type="domain" description="Ig-like" evidence="3">
    <location>
        <begin position="11"/>
        <end position="98"/>
    </location>
</feature>
<dbReference type="Pfam" id="PF13927">
    <property type="entry name" value="Ig_3"/>
    <property type="match status" value="2"/>
</dbReference>
<dbReference type="InterPro" id="IPR003598">
    <property type="entry name" value="Ig_sub2"/>
</dbReference>
<dbReference type="CDD" id="cd00096">
    <property type="entry name" value="Ig"/>
    <property type="match status" value="1"/>
</dbReference>
<gene>
    <name evidence="5" type="primary">NCAM2_1</name>
    <name evidence="5" type="ORF">OS493_001698</name>
</gene>
<dbReference type="CDD" id="cd00063">
    <property type="entry name" value="FN3"/>
    <property type="match status" value="2"/>
</dbReference>
<dbReference type="InterPro" id="IPR036364">
    <property type="entry name" value="SEA_dom_sf"/>
</dbReference>
<evidence type="ECO:0000259" key="2">
    <source>
        <dbReference type="PROSITE" id="PS50024"/>
    </source>
</evidence>
<sequence length="594" mass="66532">MFCLVSQQSSPKFYTNPAGLYTLATGDRFYLNCTAGGRPVPEIIWYRNKVLITDAGDRFQLQKHNRTLRLGSLGSSSHDGTYKCVAQSGLLKVESSFTIKVINKVTPIYSTDYPLYDIRAAKHGESVTLSCNATGDSINSRTWYYNGQEINSRFANRWTVESSTGDLTLSNLQLKDFGLFHCVAKNPVSEDHRVTFLVVTGAPIPPMTVKTTSCANYSTNLTWTVFLRPDLPPPVSFIIERAFKQQSYGLPISSYAKLAEVSASTRSYVVNNLEPHHEFSFRIRARNQMGVGFPRISAFPSCATNSKRPSKFPENVGNLPIAFDGFLNISWTINSCFCNTLTFSLARLLTRRIGAAETAFTDCFTVLTPQTRPRVTELLLDVIKLTWVFRDCNQTPFMRFQFELRIARGLGRRVLQFLLCLDSAPPNEPPAGLTILRVNADSVELEWSPLYAQPPKTLDGYWIYAWTGPIRLTQDVFRLEDAPLRAVLIIPDDAIRVQVAVRGVARGVVTELDPWTKYNMVVRGYNSGGLGPFSVEIISVTTLDSKDSYYILSLRITSETFTEDLKDETSSKFKTLKANITGEVSKLYEKTAVV</sequence>
<feature type="domain" description="SEA" evidence="2">
    <location>
        <begin position="546"/>
        <end position="594"/>
    </location>
</feature>
<dbReference type="PANTHER" id="PTHR13817:SF166">
    <property type="entry name" value="NEURONAL IGCAM-RELATED"/>
    <property type="match status" value="1"/>
</dbReference>
<evidence type="ECO:0000256" key="1">
    <source>
        <dbReference type="ARBA" id="ARBA00022737"/>
    </source>
</evidence>
<dbReference type="InterPro" id="IPR003961">
    <property type="entry name" value="FN3_dom"/>
</dbReference>
<proteinExistence type="predicted"/>
<dbReference type="SUPFAM" id="SSF49265">
    <property type="entry name" value="Fibronectin type III"/>
    <property type="match status" value="1"/>
</dbReference>
<dbReference type="Pfam" id="PF01390">
    <property type="entry name" value="SEA"/>
    <property type="match status" value="1"/>
</dbReference>
<dbReference type="PROSITE" id="PS50024">
    <property type="entry name" value="SEA"/>
    <property type="match status" value="1"/>
</dbReference>
<dbReference type="InterPro" id="IPR036179">
    <property type="entry name" value="Ig-like_dom_sf"/>
</dbReference>
<dbReference type="InterPro" id="IPR036116">
    <property type="entry name" value="FN3_sf"/>
</dbReference>
<dbReference type="PROSITE" id="PS50835">
    <property type="entry name" value="IG_LIKE"/>
    <property type="match status" value="2"/>
</dbReference>
<reference evidence="5" key="1">
    <citation type="submission" date="2023-01" db="EMBL/GenBank/DDBJ databases">
        <title>Genome assembly of the deep-sea coral Lophelia pertusa.</title>
        <authorList>
            <person name="Herrera S."/>
            <person name="Cordes E."/>
        </authorList>
    </citation>
    <scope>NUCLEOTIDE SEQUENCE</scope>
    <source>
        <strain evidence="5">USNM1676648</strain>
        <tissue evidence="5">Polyp</tissue>
    </source>
</reference>
<dbReference type="PROSITE" id="PS50853">
    <property type="entry name" value="FN3"/>
    <property type="match status" value="2"/>
</dbReference>
<protein>
    <submittedName>
        <fullName evidence="5">Ncam2p</fullName>
    </submittedName>
</protein>
<dbReference type="Pfam" id="PF00041">
    <property type="entry name" value="fn3"/>
    <property type="match status" value="2"/>
</dbReference>
<keyword evidence="6" id="KW-1185">Reference proteome</keyword>
<feature type="domain" description="Ig-like" evidence="3">
    <location>
        <begin position="114"/>
        <end position="195"/>
    </location>
</feature>
<evidence type="ECO:0000259" key="4">
    <source>
        <dbReference type="PROSITE" id="PS50853"/>
    </source>
</evidence>
<dbReference type="OrthoDB" id="5989454at2759"/>
<dbReference type="InterPro" id="IPR007110">
    <property type="entry name" value="Ig-like_dom"/>
</dbReference>
<feature type="domain" description="Fibronectin type-III" evidence="4">
    <location>
        <begin position="429"/>
        <end position="545"/>
    </location>
</feature>
<dbReference type="InterPro" id="IPR013783">
    <property type="entry name" value="Ig-like_fold"/>
</dbReference>
<dbReference type="InterPro" id="IPR000082">
    <property type="entry name" value="SEA_dom"/>
</dbReference>
<dbReference type="Gene3D" id="2.60.40.10">
    <property type="entry name" value="Immunoglobulins"/>
    <property type="match status" value="4"/>
</dbReference>
<dbReference type="SMART" id="SM00409">
    <property type="entry name" value="IG"/>
    <property type="match status" value="2"/>
</dbReference>
<dbReference type="PANTHER" id="PTHR13817">
    <property type="entry name" value="TITIN"/>
    <property type="match status" value="1"/>
</dbReference>
<accession>A0A9W9Z402</accession>
<keyword evidence="1" id="KW-0677">Repeat</keyword>
<evidence type="ECO:0000313" key="5">
    <source>
        <dbReference type="EMBL" id="KAJ7374973.1"/>
    </source>
</evidence>
<dbReference type="SUPFAM" id="SSF82671">
    <property type="entry name" value="SEA domain"/>
    <property type="match status" value="1"/>
</dbReference>
<dbReference type="Proteomes" id="UP001163046">
    <property type="component" value="Unassembled WGS sequence"/>
</dbReference>
<organism evidence="5 6">
    <name type="scientific">Desmophyllum pertusum</name>
    <dbReference type="NCBI Taxonomy" id="174260"/>
    <lineage>
        <taxon>Eukaryota</taxon>
        <taxon>Metazoa</taxon>
        <taxon>Cnidaria</taxon>
        <taxon>Anthozoa</taxon>
        <taxon>Hexacorallia</taxon>
        <taxon>Scleractinia</taxon>
        <taxon>Caryophylliina</taxon>
        <taxon>Caryophylliidae</taxon>
        <taxon>Desmophyllum</taxon>
    </lineage>
</organism>
<feature type="domain" description="Fibronectin type-III" evidence="4">
    <location>
        <begin position="202"/>
        <end position="309"/>
    </location>
</feature>
<dbReference type="InterPro" id="IPR003599">
    <property type="entry name" value="Ig_sub"/>
</dbReference>